<reference evidence="13 14" key="1">
    <citation type="submission" date="2018-05" db="EMBL/GenBank/DDBJ databases">
        <title>Genomic Encyclopedia of Type Strains, Phase IV (KMG-IV): sequencing the most valuable type-strain genomes for metagenomic binning, comparative biology and taxonomic classification.</title>
        <authorList>
            <person name="Goeker M."/>
        </authorList>
    </citation>
    <scope>NUCLEOTIDE SEQUENCE [LARGE SCALE GENOMIC DNA]</scope>
    <source>
        <strain evidence="13 14">DSM 6462</strain>
    </source>
</reference>
<dbReference type="GO" id="GO:0005886">
    <property type="term" value="C:plasma membrane"/>
    <property type="evidence" value="ECO:0007669"/>
    <property type="project" value="TreeGrafter"/>
</dbReference>
<evidence type="ECO:0000259" key="12">
    <source>
        <dbReference type="Pfam" id="PF13493"/>
    </source>
</evidence>
<dbReference type="EMBL" id="QJJK01000017">
    <property type="protein sequence ID" value="PXW52254.1"/>
    <property type="molecule type" value="Genomic_DNA"/>
</dbReference>
<evidence type="ECO:0000313" key="14">
    <source>
        <dbReference type="Proteomes" id="UP000248021"/>
    </source>
</evidence>
<keyword evidence="3" id="KW-0808">Transferase</keyword>
<sequence length="278" mass="29618">MPNAANESRVSILTPLSSTSDLPAASARRLPALAQYGVALLLVAVATFFAFIADRVVTAPTLTLIFVIPVVVAATSLGWGPSVVTVVASVLAFDFFFTQPYFTLQMTEPSEIGAALLLLATSAIVSTVAAESRRRALDARRAADQAQALQALAHTIIEDRPQKEVVEAAATALSRIFAAPAVIFSETDGRLRQEATTGGAVVSEVEAKAAENALNAHMHLRGETYPNDDSTFDFWPVANGAGRRYVLGVDFESSPFERPPDPERFIEIVGAYLASPNQ</sequence>
<feature type="transmembrane region" description="Helical" evidence="11">
    <location>
        <begin position="64"/>
        <end position="92"/>
    </location>
</feature>
<dbReference type="Pfam" id="PF13493">
    <property type="entry name" value="DUF4118"/>
    <property type="match status" value="1"/>
</dbReference>
<dbReference type="Gene3D" id="1.20.120.620">
    <property type="entry name" value="Backbone structure of the membrane domain of e. Coli histidine kinase receptor kdpd"/>
    <property type="match status" value="1"/>
</dbReference>
<keyword evidence="8 11" id="KW-1133">Transmembrane helix</keyword>
<evidence type="ECO:0000256" key="8">
    <source>
        <dbReference type="ARBA" id="ARBA00022989"/>
    </source>
</evidence>
<evidence type="ECO:0000256" key="3">
    <source>
        <dbReference type="ARBA" id="ARBA00022679"/>
    </source>
</evidence>
<dbReference type="InterPro" id="IPR025201">
    <property type="entry name" value="KdpD_TM"/>
</dbReference>
<evidence type="ECO:0000256" key="9">
    <source>
        <dbReference type="ARBA" id="ARBA00023012"/>
    </source>
</evidence>
<evidence type="ECO:0000256" key="6">
    <source>
        <dbReference type="ARBA" id="ARBA00022777"/>
    </source>
</evidence>
<evidence type="ECO:0000313" key="13">
    <source>
        <dbReference type="EMBL" id="PXW52254.1"/>
    </source>
</evidence>
<dbReference type="PANTHER" id="PTHR45569:SF1">
    <property type="entry name" value="SENSOR PROTEIN KDPD"/>
    <property type="match status" value="1"/>
</dbReference>
<keyword evidence="14" id="KW-1185">Reference proteome</keyword>
<keyword evidence="7" id="KW-0067">ATP-binding</keyword>
<dbReference type="InterPro" id="IPR038318">
    <property type="entry name" value="KdpD_sf"/>
</dbReference>
<evidence type="ECO:0000256" key="5">
    <source>
        <dbReference type="ARBA" id="ARBA00022741"/>
    </source>
</evidence>
<feature type="transmembrane region" description="Helical" evidence="11">
    <location>
        <begin position="112"/>
        <end position="130"/>
    </location>
</feature>
<evidence type="ECO:0000256" key="11">
    <source>
        <dbReference type="SAM" id="Phobius"/>
    </source>
</evidence>
<dbReference type="InterPro" id="IPR052023">
    <property type="entry name" value="Histidine_kinase_KdpD"/>
</dbReference>
<comment type="subcellular location">
    <subcellularLocation>
        <location evidence="1">Membrane</location>
        <topology evidence="1">Multi-pass membrane protein</topology>
    </subcellularLocation>
</comment>
<feature type="transmembrane region" description="Helical" evidence="11">
    <location>
        <begin position="33"/>
        <end position="52"/>
    </location>
</feature>
<accession>A0A2V3TTA8</accession>
<gene>
    <name evidence="13" type="ORF">C7450_117118</name>
</gene>
<evidence type="ECO:0000256" key="1">
    <source>
        <dbReference type="ARBA" id="ARBA00004141"/>
    </source>
</evidence>
<keyword evidence="9" id="KW-0902">Two-component regulatory system</keyword>
<keyword evidence="2" id="KW-0597">Phosphoprotein</keyword>
<keyword evidence="4 11" id="KW-0812">Transmembrane</keyword>
<keyword evidence="10 11" id="KW-0472">Membrane</keyword>
<evidence type="ECO:0000256" key="4">
    <source>
        <dbReference type="ARBA" id="ARBA00022692"/>
    </source>
</evidence>
<feature type="domain" description="Sensor protein KdpD transmembrane" evidence="12">
    <location>
        <begin position="36"/>
        <end position="142"/>
    </location>
</feature>
<keyword evidence="6" id="KW-0418">Kinase</keyword>
<dbReference type="GO" id="GO:0005524">
    <property type="term" value="F:ATP binding"/>
    <property type="evidence" value="ECO:0007669"/>
    <property type="project" value="UniProtKB-KW"/>
</dbReference>
<dbReference type="PANTHER" id="PTHR45569">
    <property type="entry name" value="SENSOR PROTEIN KDPD"/>
    <property type="match status" value="1"/>
</dbReference>
<evidence type="ECO:0000256" key="2">
    <source>
        <dbReference type="ARBA" id="ARBA00022553"/>
    </source>
</evidence>
<dbReference type="GO" id="GO:0000155">
    <property type="term" value="F:phosphorelay sensor kinase activity"/>
    <property type="evidence" value="ECO:0007669"/>
    <property type="project" value="TreeGrafter"/>
</dbReference>
<evidence type="ECO:0000256" key="10">
    <source>
        <dbReference type="ARBA" id="ARBA00023136"/>
    </source>
</evidence>
<evidence type="ECO:0000256" key="7">
    <source>
        <dbReference type="ARBA" id="ARBA00022840"/>
    </source>
</evidence>
<dbReference type="AlphaFoldDB" id="A0A2V3TTA8"/>
<organism evidence="13 14">
    <name type="scientific">Chelatococcus asaccharovorans</name>
    <dbReference type="NCBI Taxonomy" id="28210"/>
    <lineage>
        <taxon>Bacteria</taxon>
        <taxon>Pseudomonadati</taxon>
        <taxon>Pseudomonadota</taxon>
        <taxon>Alphaproteobacteria</taxon>
        <taxon>Hyphomicrobiales</taxon>
        <taxon>Chelatococcaceae</taxon>
        <taxon>Chelatococcus</taxon>
    </lineage>
</organism>
<comment type="caution">
    <text evidence="13">The sequence shown here is derived from an EMBL/GenBank/DDBJ whole genome shotgun (WGS) entry which is preliminary data.</text>
</comment>
<protein>
    <submittedName>
        <fullName evidence="13">Uncharacterized protein DUF4118</fullName>
    </submittedName>
</protein>
<keyword evidence="5" id="KW-0547">Nucleotide-binding</keyword>
<dbReference type="Proteomes" id="UP000248021">
    <property type="component" value="Unassembled WGS sequence"/>
</dbReference>
<name>A0A2V3TTA8_9HYPH</name>
<proteinExistence type="predicted"/>